<dbReference type="EC" id="2.1.1.107" evidence="1"/>
<gene>
    <name evidence="1" type="ORF">CDEE_0455</name>
</gene>
<proteinExistence type="predicted"/>
<reference evidence="1 2" key="1">
    <citation type="journal article" date="2013" name="Genome Biol. Evol.">
        <title>Genome evolution and phylogenomic analysis of candidatus kinetoplastibacterium, the betaproteobacterial endosymbionts of strigomonas and angomonas.</title>
        <authorList>
            <person name="Alves J.M."/>
            <person name="Serrano M.G."/>
            <person name="Maia da Silva F."/>
            <person name="Voegtly L.J."/>
            <person name="Matveyev A.V."/>
            <person name="Teixeira M.M."/>
            <person name="Camargo E.P."/>
            <person name="Buck G.A."/>
        </authorList>
    </citation>
    <scope>NUCLEOTIDE SEQUENCE [LARGE SCALE GENOMIC DNA]</scope>
    <source>
        <strain evidence="1 2">TCC036E</strain>
    </source>
</reference>
<keyword evidence="2" id="KW-1185">Reference proteome</keyword>
<dbReference type="EMBL" id="CP003804">
    <property type="protein sequence ID" value="AGF47503.1"/>
    <property type="molecule type" value="Genomic_DNA"/>
</dbReference>
<name>M1L437_9PROT</name>
<keyword evidence="1" id="KW-0489">Methyltransferase</keyword>
<dbReference type="STRING" id="1208918.CDEE_0455"/>
<dbReference type="eggNOG" id="COG2959">
    <property type="taxonomic scope" value="Bacteria"/>
</dbReference>
<dbReference type="Proteomes" id="UP000011686">
    <property type="component" value="Chromosome"/>
</dbReference>
<accession>M1L437</accession>
<protein>
    <submittedName>
        <fullName evidence="1">Uroporphyrin-III C-methyltransferase hemX</fullName>
        <ecNumber evidence="1">2.1.1.107</ecNumber>
    </submittedName>
</protein>
<organism evidence="1 2">
    <name type="scientific">Candidatus Kinetoplastidibacterium crithidiae TCC036E</name>
    <dbReference type="NCBI Taxonomy" id="1208918"/>
    <lineage>
        <taxon>Bacteria</taxon>
        <taxon>Pseudomonadati</taxon>
        <taxon>Pseudomonadota</taxon>
        <taxon>Betaproteobacteria</taxon>
        <taxon>Candidatus Kinetoplastidibacterium</taxon>
    </lineage>
</organism>
<dbReference type="Pfam" id="PF04375">
    <property type="entry name" value="HemX"/>
    <property type="match status" value="1"/>
</dbReference>
<dbReference type="AlphaFoldDB" id="M1L437"/>
<dbReference type="PANTHER" id="PTHR38043">
    <property type="entry name" value="PROTEIN HEMX"/>
    <property type="match status" value="1"/>
</dbReference>
<evidence type="ECO:0000313" key="1">
    <source>
        <dbReference type="EMBL" id="AGF47503.1"/>
    </source>
</evidence>
<sequence length="317" mass="36471">MFLLASVVILLAMKLSHISNIEKDLVARLELMESKNISLNRKLITSVNNSFDALEQKYNSIHEFITTSSKKDSSLDYIELLLNMANQYLLITCDCNKVIILLQKARSCLDLIEENEQVNTLRSSIDNDVNKLKKIQPIDISTYLVSLNKLYDLSVELLNYKNNCIYSDNFFNKNNIPLIEEKNKNNTSFPYLNSFISYVKDASICVYNNIASSIKIHRIKNDSFLKKDSVHIILQQQILMAKFALLTHQYDLFSFNIKVINDIVSNYYDPNSKFISDVIEIASCFNDVVLFNDLLDISDTLNSMKCLRSSLHKDDLN</sequence>
<dbReference type="PANTHER" id="PTHR38043:SF1">
    <property type="entry name" value="PROTEIN HEMX"/>
    <property type="match status" value="1"/>
</dbReference>
<dbReference type="PATRIC" id="fig|1208918.3.peg.200"/>
<dbReference type="GO" id="GO:0004851">
    <property type="term" value="F:uroporphyrin-III C-methyltransferase activity"/>
    <property type="evidence" value="ECO:0007669"/>
    <property type="project" value="UniProtKB-EC"/>
</dbReference>
<evidence type="ECO:0000313" key="2">
    <source>
        <dbReference type="Proteomes" id="UP000011686"/>
    </source>
</evidence>
<dbReference type="InterPro" id="IPR007470">
    <property type="entry name" value="HemX"/>
</dbReference>
<dbReference type="HOGENOM" id="CLU_876281_0_0_4"/>
<dbReference type="GO" id="GO:0032259">
    <property type="term" value="P:methylation"/>
    <property type="evidence" value="ECO:0007669"/>
    <property type="project" value="UniProtKB-KW"/>
</dbReference>
<keyword evidence="1" id="KW-0808">Transferase</keyword>
<dbReference type="KEGG" id="kct:CDEE_0455"/>